<dbReference type="AlphaFoldDB" id="A0A6V7QJD7"/>
<dbReference type="Pfam" id="PF02458">
    <property type="entry name" value="Transferase"/>
    <property type="match status" value="2"/>
</dbReference>
<dbReference type="PANTHER" id="PTHR31896">
    <property type="entry name" value="FAMILY REGULATORY PROTEIN, PUTATIVE (AFU_ORTHOLOGUE AFUA_3G14730)-RELATED"/>
    <property type="match status" value="1"/>
</dbReference>
<organism evidence="2">
    <name type="scientific">Ananas comosus var. bracteatus</name>
    <name type="common">red pineapple</name>
    <dbReference type="NCBI Taxonomy" id="296719"/>
    <lineage>
        <taxon>Eukaryota</taxon>
        <taxon>Viridiplantae</taxon>
        <taxon>Streptophyta</taxon>
        <taxon>Embryophyta</taxon>
        <taxon>Tracheophyta</taxon>
        <taxon>Spermatophyta</taxon>
        <taxon>Magnoliopsida</taxon>
        <taxon>Liliopsida</taxon>
        <taxon>Poales</taxon>
        <taxon>Bromeliaceae</taxon>
        <taxon>Bromelioideae</taxon>
        <taxon>Ananas</taxon>
    </lineage>
</organism>
<protein>
    <recommendedName>
        <fullName evidence="3">Acetyltransferase</fullName>
    </recommendedName>
</protein>
<reference evidence="2" key="1">
    <citation type="submission" date="2020-07" db="EMBL/GenBank/DDBJ databases">
        <authorList>
            <person name="Lin J."/>
        </authorList>
    </citation>
    <scope>NUCLEOTIDE SEQUENCE</scope>
</reference>
<dbReference type="EMBL" id="LR862136">
    <property type="protein sequence ID" value="CAD1843250.1"/>
    <property type="molecule type" value="Genomic_DNA"/>
</dbReference>
<evidence type="ECO:0008006" key="3">
    <source>
        <dbReference type="Google" id="ProtNLM"/>
    </source>
</evidence>
<gene>
    <name evidence="2" type="ORF">CB5_LOCUS26461</name>
</gene>
<accession>A0A6V7QJD7</accession>
<sequence>MPLLNAPASAPAHRTSIEHLTVSLNGLIFVLLCGAHHLHIHRKTPPHPRSICHLTPWDLALLSVHYNQKGLLFANPPSSSSSLDTRQLVERLKSTLSTTLLHFYPLAGRLVTEEDRDADGEVKSTSVYIDCGGQGAEFVHAAADGIKVADVLALSGHLPDFIRDFFTLDGTVNHDGHFSPLLSVQLTELADGVFLGCSFNHAVGDGASNWQFFNAWAEIARAADGNGGSVSFPPPVHDRWFVDGHGAPPVKLPFTDPIHFIERRGRTRSAGEGLVVVPGAERPRLARRDARAGLAPGQATSCRFSVDNRARLQPPLAKEYFGNSICSAGASAAAGELLARGIGWAAALVNRAVAENTDAAVRAQLGAWMARPVVHRLGGLDKSCVMVGSSPRFDTYGCNFGWGKAVAVRSGAANKFDGKVILYPGGREGGAWTWSCA</sequence>
<dbReference type="InterPro" id="IPR023213">
    <property type="entry name" value="CAT-like_dom_sf"/>
</dbReference>
<name>A0A6V7QJD7_ANACO</name>
<evidence type="ECO:0000256" key="1">
    <source>
        <dbReference type="ARBA" id="ARBA00022679"/>
    </source>
</evidence>
<evidence type="ECO:0000313" key="2">
    <source>
        <dbReference type="EMBL" id="CAD1843250.1"/>
    </source>
</evidence>
<proteinExistence type="predicted"/>
<dbReference type="GO" id="GO:0016740">
    <property type="term" value="F:transferase activity"/>
    <property type="evidence" value="ECO:0007669"/>
    <property type="project" value="UniProtKB-KW"/>
</dbReference>
<dbReference type="InterPro" id="IPR051283">
    <property type="entry name" value="Sec_Metabolite_Acyltrans"/>
</dbReference>
<dbReference type="PANTHER" id="PTHR31896:SF12">
    <property type="entry name" value="HXXXD-TYPE ACYL-TRANSFERASE FAMILY PROTEIN"/>
    <property type="match status" value="1"/>
</dbReference>
<dbReference type="Gene3D" id="3.30.559.10">
    <property type="entry name" value="Chloramphenicol acetyltransferase-like domain"/>
    <property type="match status" value="2"/>
</dbReference>
<keyword evidence="1" id="KW-0808">Transferase</keyword>